<dbReference type="EMBL" id="UYRW01001167">
    <property type="protein sequence ID" value="VDK74814.1"/>
    <property type="molecule type" value="Genomic_DNA"/>
</dbReference>
<evidence type="ECO:0000313" key="4">
    <source>
        <dbReference type="WBParaSite" id="nOo.2.0.1.t04838-RA"/>
    </source>
</evidence>
<evidence type="ECO:0000313" key="3">
    <source>
        <dbReference type="Proteomes" id="UP000271087"/>
    </source>
</evidence>
<organism evidence="4">
    <name type="scientific">Onchocerca ochengi</name>
    <name type="common">Filarial nematode worm</name>
    <dbReference type="NCBI Taxonomy" id="42157"/>
    <lineage>
        <taxon>Eukaryota</taxon>
        <taxon>Metazoa</taxon>
        <taxon>Ecdysozoa</taxon>
        <taxon>Nematoda</taxon>
        <taxon>Chromadorea</taxon>
        <taxon>Rhabditida</taxon>
        <taxon>Spirurina</taxon>
        <taxon>Spiruromorpha</taxon>
        <taxon>Filarioidea</taxon>
        <taxon>Onchocercidae</taxon>
        <taxon>Onchocerca</taxon>
    </lineage>
</organism>
<dbReference type="Proteomes" id="UP000271087">
    <property type="component" value="Unassembled WGS sequence"/>
</dbReference>
<accession>A0A182E9X4</accession>
<dbReference type="OrthoDB" id="5782487at2759"/>
<dbReference type="Pfam" id="PF25756">
    <property type="entry name" value="TPR_INTS8"/>
    <property type="match status" value="2"/>
</dbReference>
<feature type="domain" description="INTS8 TPR repeats" evidence="1">
    <location>
        <begin position="1"/>
        <end position="267"/>
    </location>
</feature>
<keyword evidence="3" id="KW-1185">Reference proteome</keyword>
<feature type="domain" description="INTS8 TPR repeats" evidence="1">
    <location>
        <begin position="274"/>
        <end position="373"/>
    </location>
</feature>
<gene>
    <name evidence="2" type="ORF">NOO_LOCUS4838</name>
</gene>
<reference evidence="4" key="1">
    <citation type="submission" date="2016-06" db="UniProtKB">
        <authorList>
            <consortium name="WormBaseParasite"/>
        </authorList>
    </citation>
    <scope>IDENTIFICATION</scope>
</reference>
<dbReference type="AlphaFoldDB" id="A0A182E9X4"/>
<dbReference type="WBParaSite" id="nOo.2.0.1.t04838-RA">
    <property type="protein sequence ID" value="nOo.2.0.1.t04838-RA"/>
    <property type="gene ID" value="nOo.2.0.1.g04838"/>
</dbReference>
<evidence type="ECO:0000313" key="2">
    <source>
        <dbReference type="EMBL" id="VDK74814.1"/>
    </source>
</evidence>
<proteinExistence type="predicted"/>
<dbReference type="InterPro" id="IPR057980">
    <property type="entry name" value="TPR_INTS8"/>
</dbReference>
<evidence type="ECO:0000259" key="1">
    <source>
        <dbReference type="Pfam" id="PF25756"/>
    </source>
</evidence>
<reference evidence="2 3" key="2">
    <citation type="submission" date="2018-08" db="EMBL/GenBank/DDBJ databases">
        <authorList>
            <person name="Laetsch R D."/>
            <person name="Stevens L."/>
            <person name="Kumar S."/>
            <person name="Blaxter L. M."/>
        </authorList>
    </citation>
    <scope>NUCLEOTIDE SEQUENCE [LARGE SCALE GENOMIC DNA]</scope>
</reference>
<protein>
    <submittedName>
        <fullName evidence="4">Nuclear pore complex protein</fullName>
    </submittedName>
</protein>
<sequence>MIGDVISAAASQGNFEHINFMLGKLEQLAVIGDGAQWRTFCNDCVKEMGPLGKIQEIQVRFAFDAVRVQLECWHARFSRVSNNAQFVHVTQTLNSTVKALIQSSMTSPVTMGKMMLHTVTFFINTSEWDFLLRSFVKVKSPFLDAAKMIAAYMTSTDPAVARQIVEGPCKRRNDGSLVREQTKQLLTRTQFLDMLRLIKEYRTISFLISFLSKMFGAAGNMAKMRKESDGLSSGHDINKDIFVEHPDYWQSNFEKKGSDDEPSFNLPFLIESCDKFADALVLYMEACVACSDSLMRPLPDNVVDDVMWLKVQRCLRMSGAETLSALICQLMRNPNERYVPTASSLMETHGDTLDACTAYFPLISDINLAEFMSG</sequence>
<name>A0A182E9X4_ONCOC</name>
<dbReference type="STRING" id="42157.A0A182E9X4"/>